<dbReference type="InterPro" id="IPR040891">
    <property type="entry name" value="HEPN_SAV_6107"/>
</dbReference>
<dbReference type="AlphaFoldDB" id="A0A255H9Y9"/>
<dbReference type="OrthoDB" id="3731052at2"/>
<accession>A0A255H9Y9</accession>
<proteinExistence type="predicted"/>
<keyword evidence="3" id="KW-1185">Reference proteome</keyword>
<dbReference type="Proteomes" id="UP000216311">
    <property type="component" value="Unassembled WGS sequence"/>
</dbReference>
<dbReference type="RefSeq" id="WP_094362640.1">
    <property type="nucleotide sequence ID" value="NZ_NMVQ01000002.1"/>
</dbReference>
<dbReference type="EMBL" id="NMVQ01000002">
    <property type="protein sequence ID" value="OYO24648.1"/>
    <property type="molecule type" value="Genomic_DNA"/>
</dbReference>
<name>A0A255H9Y9_9ACTN</name>
<comment type="caution">
    <text evidence="2">The sequence shown here is derived from an EMBL/GenBank/DDBJ whole genome shotgun (WGS) entry which is preliminary data.</text>
</comment>
<dbReference type="Pfam" id="PF18726">
    <property type="entry name" value="HEPN_SAV_6107"/>
    <property type="match status" value="1"/>
</dbReference>
<evidence type="ECO:0000313" key="2">
    <source>
        <dbReference type="EMBL" id="OYO24648.1"/>
    </source>
</evidence>
<sequence length="134" mass="14579">MTDAGSELVRARATLVQAELTGSTTERYLIAHRAAGQVAAVVLAARCRQGTRLGRRNVWRVLAEVAPELAEWAGFFLALQGRCEVLRAGASNLVSTREADDLVREATTFHDQVARRLARPTRARAASPARRAEA</sequence>
<feature type="domain" description="SAV-6107-like HEPN" evidence="1">
    <location>
        <begin position="21"/>
        <end position="113"/>
    </location>
</feature>
<evidence type="ECO:0000313" key="3">
    <source>
        <dbReference type="Proteomes" id="UP000216311"/>
    </source>
</evidence>
<organism evidence="2 3">
    <name type="scientific">Enemella dayhoffiae</name>
    <dbReference type="NCBI Taxonomy" id="2016507"/>
    <lineage>
        <taxon>Bacteria</taxon>
        <taxon>Bacillati</taxon>
        <taxon>Actinomycetota</taxon>
        <taxon>Actinomycetes</taxon>
        <taxon>Propionibacteriales</taxon>
        <taxon>Propionibacteriaceae</taxon>
        <taxon>Enemella</taxon>
    </lineage>
</organism>
<protein>
    <recommendedName>
        <fullName evidence="1">SAV-6107-like HEPN domain-containing protein</fullName>
    </recommendedName>
</protein>
<reference evidence="2 3" key="1">
    <citation type="submission" date="2017-07" db="EMBL/GenBank/DDBJ databases">
        <title>Draft whole genome sequences of clinical Proprionibacteriaceae strains.</title>
        <authorList>
            <person name="Bernier A.-M."/>
            <person name="Bernard K."/>
            <person name="Domingo M.-C."/>
        </authorList>
    </citation>
    <scope>NUCLEOTIDE SEQUENCE [LARGE SCALE GENOMIC DNA]</scope>
    <source>
        <strain evidence="2 3">NML 130396</strain>
    </source>
</reference>
<evidence type="ECO:0000259" key="1">
    <source>
        <dbReference type="Pfam" id="PF18726"/>
    </source>
</evidence>
<gene>
    <name evidence="2" type="ORF">CGZ93_02815</name>
</gene>